<evidence type="ECO:0000313" key="2">
    <source>
        <dbReference type="Proteomes" id="UP001139981"/>
    </source>
</evidence>
<keyword evidence="2" id="KW-1185">Reference proteome</keyword>
<organism evidence="1 2">
    <name type="scientific">Coemansia aciculifera</name>
    <dbReference type="NCBI Taxonomy" id="417176"/>
    <lineage>
        <taxon>Eukaryota</taxon>
        <taxon>Fungi</taxon>
        <taxon>Fungi incertae sedis</taxon>
        <taxon>Zoopagomycota</taxon>
        <taxon>Kickxellomycotina</taxon>
        <taxon>Kickxellomycetes</taxon>
        <taxon>Kickxellales</taxon>
        <taxon>Kickxellaceae</taxon>
        <taxon>Coemansia</taxon>
    </lineage>
</organism>
<comment type="caution">
    <text evidence="1">The sequence shown here is derived from an EMBL/GenBank/DDBJ whole genome shotgun (WGS) entry which is preliminary data.</text>
</comment>
<reference evidence="1" key="1">
    <citation type="submission" date="2022-07" db="EMBL/GenBank/DDBJ databases">
        <title>Phylogenomic reconstructions and comparative analyses of Kickxellomycotina fungi.</title>
        <authorList>
            <person name="Reynolds N.K."/>
            <person name="Stajich J.E."/>
            <person name="Barry K."/>
            <person name="Grigoriev I.V."/>
            <person name="Crous P."/>
            <person name="Smith M.E."/>
        </authorList>
    </citation>
    <scope>NUCLEOTIDE SEQUENCE</scope>
    <source>
        <strain evidence="1">CBS 190363</strain>
    </source>
</reference>
<proteinExistence type="predicted"/>
<dbReference type="EMBL" id="JANBVB010000681">
    <property type="protein sequence ID" value="KAJ2892681.1"/>
    <property type="molecule type" value="Genomic_DNA"/>
</dbReference>
<protein>
    <submittedName>
        <fullName evidence="1">Kinesin-like protein kif23</fullName>
    </submittedName>
</protein>
<gene>
    <name evidence="1" type="primary">KIF23</name>
    <name evidence="1" type="ORF">IWW38_003124</name>
</gene>
<name>A0ACC1M2C5_9FUNG</name>
<sequence length="1011" mass="108821">MTVVDLAGSERAKRTLNSGDRLAEAGKINVSLMTLKKCLDVRRFNASVAEGTDGELVPYNESKITRLFQPALEGGAKTIMVVCIDPYEHTNDIDALSRASMAGPSLSFTETKNVLDFARVASELVTTVHRVPNPAATSKLSELMRAERGDEDEEEDEIFFDTGAEGEQLALGRKRPACVDVGVQTESDDVSDFKRQRRDLGGNWQRPPVNDSNSVQQPVAATAGVARAGVAQAGVATALSRDSTFSFEAPATLLHHHANHDSVKPAANHDSHATHHAQTEELVTYAEALEAGVAQLRGLWASAQERVLRVEAETRAEVAGFFMSKIAELKRASADRLADELARCEERAAHKIDILARLGRRGSLDSSDSDEDAKEVATVSPRTAVRRAVSRAASKRANKVASVSAGERREVAQLQARNESLDAQVAALTAQAEFLAQARAADRDRRETLESALVDANERAAAAEARLMRLAAASSEESHVDVLQTQFARERAELLAQTAMLKAQLRDAETHARGARRAWETQELLPIQERLRVLVAAQASRGESADEELERACRDRDSAWAWWTREQERCSQLSAQNDVLMREIRHLKTTAAAAASAAAPPPLAPVVTSRDDASDEADDDDDDDGFCKISLRSVASATAINGTEPPSLLTTDLDRVVSKARVLVRVPKPQSLVMPTTQSARESSDSFRQSSSPPPAHSNPGRAKRVVSRVFQHFAPDSANPSSSKSSRPYLAGRFANTDTAVGCYSAEVFSYEDNAAAGGLPMAGGRPRGATTESLDTAVGSSAAAAAAKVRSIVYSGPIVSHATGGVSVTFTSQAVRDLPLSTTAAELIPEEDEEAEEMGRGSQSPQGTKRGHSQAVEHMEQDSDSESPAEEEDDDEEMGTAVGIEPAAKSIGTKKKKRRLHTGHTIIDIDGSPASNFGSTPPTSSSWPPVQTQPSYVPLTGGVSKAAVPQESKQPVLFTPVRTRSKNRLPTTEGSPTDGLLMGESREDKNESIFLTPMKMLNRLRHRKK</sequence>
<evidence type="ECO:0000313" key="1">
    <source>
        <dbReference type="EMBL" id="KAJ2892681.1"/>
    </source>
</evidence>
<accession>A0ACC1M2C5</accession>
<dbReference type="Proteomes" id="UP001139981">
    <property type="component" value="Unassembled WGS sequence"/>
</dbReference>